<gene>
    <name evidence="7" type="primary">dinB_2</name>
    <name evidence="4" type="synonym">dinB</name>
    <name evidence="7" type="ORF">Cme02nite_74460</name>
</gene>
<comment type="subunit">
    <text evidence="4">Monomer.</text>
</comment>
<feature type="active site" evidence="4">
    <location>
        <position position="168"/>
    </location>
</feature>
<dbReference type="GO" id="GO:0042276">
    <property type="term" value="P:error-prone translesion synthesis"/>
    <property type="evidence" value="ECO:0007669"/>
    <property type="project" value="TreeGrafter"/>
</dbReference>
<feature type="binding site" evidence="4">
    <location>
        <position position="167"/>
    </location>
    <ligand>
        <name>Mg(2+)</name>
        <dbReference type="ChEBI" id="CHEBI:18420"/>
    </ligand>
</feature>
<dbReference type="GO" id="GO:0003887">
    <property type="term" value="F:DNA-directed DNA polymerase activity"/>
    <property type="evidence" value="ECO:0007669"/>
    <property type="project" value="UniProtKB-UniRule"/>
</dbReference>
<dbReference type="EMBL" id="BONJ01000048">
    <property type="protein sequence ID" value="GIG19114.1"/>
    <property type="molecule type" value="Genomic_DNA"/>
</dbReference>
<dbReference type="GO" id="GO:0003684">
    <property type="term" value="F:damaged DNA binding"/>
    <property type="evidence" value="ECO:0007669"/>
    <property type="project" value="InterPro"/>
</dbReference>
<dbReference type="InterPro" id="IPR043128">
    <property type="entry name" value="Rev_trsase/Diguanyl_cyclase"/>
</dbReference>
<dbReference type="Gene3D" id="3.40.1170.60">
    <property type="match status" value="1"/>
</dbReference>
<comment type="subcellular location">
    <subcellularLocation>
        <location evidence="4">Cytoplasm</location>
    </subcellularLocation>
</comment>
<dbReference type="CDD" id="cd03586">
    <property type="entry name" value="PolY_Pol_IV_kappa"/>
    <property type="match status" value="1"/>
</dbReference>
<dbReference type="SUPFAM" id="SSF100879">
    <property type="entry name" value="Lesion bypass DNA polymerase (Y-family), little finger domain"/>
    <property type="match status" value="1"/>
</dbReference>
<dbReference type="InterPro" id="IPR050116">
    <property type="entry name" value="DNA_polymerase-Y"/>
</dbReference>
<keyword evidence="4" id="KW-0235">DNA replication</keyword>
<accession>A0A8J3PJS0</accession>
<dbReference type="InterPro" id="IPR043502">
    <property type="entry name" value="DNA/RNA_pol_sf"/>
</dbReference>
<evidence type="ECO:0000256" key="3">
    <source>
        <dbReference type="ARBA" id="ARBA00049244"/>
    </source>
</evidence>
<dbReference type="Pfam" id="PF11799">
    <property type="entry name" value="IMS_C"/>
    <property type="match status" value="1"/>
</dbReference>
<keyword evidence="4" id="KW-0239">DNA-directed DNA polymerase</keyword>
<keyword evidence="4" id="KW-0515">Mutator protein</keyword>
<evidence type="ECO:0000256" key="5">
    <source>
        <dbReference type="SAM" id="MobiDB-lite"/>
    </source>
</evidence>
<dbReference type="NCBIfam" id="NF002883">
    <property type="entry name" value="PRK03352.1"/>
    <property type="match status" value="1"/>
</dbReference>
<comment type="function">
    <text evidence="2 4">Poorly processive, error-prone DNA polymerase involved in untargeted mutagenesis. Copies undamaged DNA at stalled replication forks, which arise in vivo from mismatched or misaligned primer ends. These misaligned primers can be extended by PolIV. Exhibits no 3'-5' exonuclease (proofreading) activity. May be involved in translesional synthesis, in conjunction with the beta clamp from PolIII.</text>
</comment>
<keyword evidence="8" id="KW-1185">Reference proteome</keyword>
<dbReference type="GO" id="GO:0006261">
    <property type="term" value="P:DNA-templated DNA replication"/>
    <property type="evidence" value="ECO:0007669"/>
    <property type="project" value="UniProtKB-UniRule"/>
</dbReference>
<evidence type="ECO:0000256" key="4">
    <source>
        <dbReference type="HAMAP-Rule" id="MF_01113"/>
    </source>
</evidence>
<evidence type="ECO:0000313" key="7">
    <source>
        <dbReference type="EMBL" id="GIG19114.1"/>
    </source>
</evidence>
<name>A0A8J3PJS0_9ACTN</name>
<protein>
    <recommendedName>
        <fullName evidence="4">DNA polymerase IV</fullName>
        <shortName evidence="4">Pol IV</shortName>
        <ecNumber evidence="4">2.7.7.7</ecNumber>
    </recommendedName>
</protein>
<dbReference type="InterPro" id="IPR017961">
    <property type="entry name" value="DNA_pol_Y-fam_little_finger"/>
</dbReference>
<keyword evidence="4" id="KW-0234">DNA repair</keyword>
<evidence type="ECO:0000256" key="1">
    <source>
        <dbReference type="ARBA" id="ARBA00010945"/>
    </source>
</evidence>
<keyword evidence="4" id="KW-0479">Metal-binding</keyword>
<comment type="cofactor">
    <cofactor evidence="4">
        <name>Mg(2+)</name>
        <dbReference type="ChEBI" id="CHEBI:18420"/>
    </cofactor>
    <text evidence="4">Binds 2 magnesium ions per subunit.</text>
</comment>
<feature type="region of interest" description="Disordered" evidence="5">
    <location>
        <begin position="19"/>
        <end position="58"/>
    </location>
</feature>
<dbReference type="SUPFAM" id="SSF56672">
    <property type="entry name" value="DNA/RNA polymerases"/>
    <property type="match status" value="1"/>
</dbReference>
<comment type="catalytic activity">
    <reaction evidence="3 4">
        <text>DNA(n) + a 2'-deoxyribonucleoside 5'-triphosphate = DNA(n+1) + diphosphate</text>
        <dbReference type="Rhea" id="RHEA:22508"/>
        <dbReference type="Rhea" id="RHEA-COMP:17339"/>
        <dbReference type="Rhea" id="RHEA-COMP:17340"/>
        <dbReference type="ChEBI" id="CHEBI:33019"/>
        <dbReference type="ChEBI" id="CHEBI:61560"/>
        <dbReference type="ChEBI" id="CHEBI:173112"/>
        <dbReference type="EC" id="2.7.7.7"/>
    </reaction>
</comment>
<feature type="binding site" evidence="4">
    <location>
        <position position="70"/>
    </location>
    <ligand>
        <name>Mg(2+)</name>
        <dbReference type="ChEBI" id="CHEBI:18420"/>
    </ligand>
</feature>
<dbReference type="Gene3D" id="1.10.150.20">
    <property type="entry name" value="5' to 3' exonuclease, C-terminal subdomain"/>
    <property type="match status" value="1"/>
</dbReference>
<organism evidence="7 8">
    <name type="scientific">Catellatospora methionotrophica</name>
    <dbReference type="NCBI Taxonomy" id="121620"/>
    <lineage>
        <taxon>Bacteria</taxon>
        <taxon>Bacillati</taxon>
        <taxon>Actinomycetota</taxon>
        <taxon>Actinomycetes</taxon>
        <taxon>Micromonosporales</taxon>
        <taxon>Micromonosporaceae</taxon>
        <taxon>Catellatospora</taxon>
    </lineage>
</organism>
<keyword evidence="4" id="KW-0963">Cytoplasm</keyword>
<sequence length="403" mass="43410">MWTASVQLRHRALTWEDVNRADPAAGRPAPLRRPGEQRPATTPSFLPVRTGRRPDRRDDGTVTGWVLHVDLDQFVAAVEVLRRPELRGRPVVVGGDGDPGKRGVVSTASYEARAFGVHSGQPLRVAARKCPDAVFLPVDAPAYETASALVMAALRDSGAVVEVLGWDEAFLALDTVDPEAAARDLQRRVREATSLDSSVGIGDNRLRAKLATGFGKPAGVFRLTQANWDEVMGERPTDALWGVGAKTAKRLAVLGLRIVAELAAADPQVLAAAFGPATGPWLVRLAHGEDDTPVTGAPYVARSLSKETTFQTDLADWADVRREVLVLAARVADTVAEQERPVGRVVVKIRYVPFTTRTHGHTLDVPTTDPAAIERAALAALDAFPTDREVRLLGVRAEFTPPP</sequence>
<keyword evidence="4" id="KW-0227">DNA damage</keyword>
<evidence type="ECO:0000259" key="6">
    <source>
        <dbReference type="PROSITE" id="PS50173"/>
    </source>
</evidence>
<keyword evidence="4" id="KW-0808">Transferase</keyword>
<keyword evidence="4" id="KW-0460">Magnesium</keyword>
<feature type="site" description="Substrate discrimination" evidence="4">
    <location>
        <position position="75"/>
    </location>
</feature>
<dbReference type="PROSITE" id="PS50173">
    <property type="entry name" value="UMUC"/>
    <property type="match status" value="1"/>
</dbReference>
<keyword evidence="4" id="KW-0548">Nucleotidyltransferase</keyword>
<dbReference type="InterPro" id="IPR036775">
    <property type="entry name" value="DNA_pol_Y-fam_lit_finger_sf"/>
</dbReference>
<dbReference type="InterPro" id="IPR001126">
    <property type="entry name" value="UmuC"/>
</dbReference>
<dbReference type="AlphaFoldDB" id="A0A8J3PJS0"/>
<proteinExistence type="inferred from homology"/>
<dbReference type="GO" id="GO:0005829">
    <property type="term" value="C:cytosol"/>
    <property type="evidence" value="ECO:0007669"/>
    <property type="project" value="TreeGrafter"/>
</dbReference>
<comment type="similarity">
    <text evidence="1 4">Belongs to the DNA polymerase type-Y family.</text>
</comment>
<comment type="caution">
    <text evidence="7">The sequence shown here is derived from an EMBL/GenBank/DDBJ whole genome shotgun (WGS) entry which is preliminary data.</text>
</comment>
<feature type="domain" description="UmuC" evidence="6">
    <location>
        <begin position="66"/>
        <end position="244"/>
    </location>
</feature>
<dbReference type="EC" id="2.7.7.7" evidence="4"/>
<dbReference type="GO" id="GO:0006281">
    <property type="term" value="P:DNA repair"/>
    <property type="evidence" value="ECO:0007669"/>
    <property type="project" value="UniProtKB-UniRule"/>
</dbReference>
<dbReference type="Gene3D" id="3.30.1490.100">
    <property type="entry name" value="DNA polymerase, Y-family, little finger domain"/>
    <property type="match status" value="1"/>
</dbReference>
<evidence type="ECO:0000313" key="8">
    <source>
        <dbReference type="Proteomes" id="UP000660339"/>
    </source>
</evidence>
<dbReference type="GO" id="GO:0000287">
    <property type="term" value="F:magnesium ion binding"/>
    <property type="evidence" value="ECO:0007669"/>
    <property type="project" value="UniProtKB-UniRule"/>
</dbReference>
<dbReference type="PANTHER" id="PTHR11076">
    <property type="entry name" value="DNA REPAIR POLYMERASE UMUC / TRANSFERASE FAMILY MEMBER"/>
    <property type="match status" value="1"/>
</dbReference>
<dbReference type="Gene3D" id="3.30.70.270">
    <property type="match status" value="1"/>
</dbReference>
<dbReference type="PANTHER" id="PTHR11076:SF33">
    <property type="entry name" value="DNA POLYMERASE KAPPA"/>
    <property type="match status" value="1"/>
</dbReference>
<dbReference type="HAMAP" id="MF_01113">
    <property type="entry name" value="DNApol_IV"/>
    <property type="match status" value="1"/>
</dbReference>
<evidence type="ECO:0000256" key="2">
    <source>
        <dbReference type="ARBA" id="ARBA00025589"/>
    </source>
</evidence>
<reference evidence="7" key="1">
    <citation type="submission" date="2021-01" db="EMBL/GenBank/DDBJ databases">
        <title>Whole genome shotgun sequence of Catellatospora methionotrophica NBRC 14553.</title>
        <authorList>
            <person name="Komaki H."/>
            <person name="Tamura T."/>
        </authorList>
    </citation>
    <scope>NUCLEOTIDE SEQUENCE</scope>
    <source>
        <strain evidence="7">NBRC 14553</strain>
    </source>
</reference>
<dbReference type="InterPro" id="IPR022880">
    <property type="entry name" value="DNApol_IV"/>
</dbReference>
<dbReference type="Proteomes" id="UP000660339">
    <property type="component" value="Unassembled WGS sequence"/>
</dbReference>
<keyword evidence="4" id="KW-0238">DNA-binding</keyword>
<dbReference type="Pfam" id="PF00817">
    <property type="entry name" value="IMS"/>
    <property type="match status" value="1"/>
</dbReference>
<dbReference type="GO" id="GO:0009432">
    <property type="term" value="P:SOS response"/>
    <property type="evidence" value="ECO:0007669"/>
    <property type="project" value="TreeGrafter"/>
</dbReference>